<dbReference type="InterPro" id="IPR001005">
    <property type="entry name" value="SANT/Myb"/>
</dbReference>
<accession>A0ABD3QKQ8</accession>
<organism evidence="4 5">
    <name type="scientific">Cyclotella atomus</name>
    <dbReference type="NCBI Taxonomy" id="382360"/>
    <lineage>
        <taxon>Eukaryota</taxon>
        <taxon>Sar</taxon>
        <taxon>Stramenopiles</taxon>
        <taxon>Ochrophyta</taxon>
        <taxon>Bacillariophyta</taxon>
        <taxon>Coscinodiscophyceae</taxon>
        <taxon>Thalassiosirophycidae</taxon>
        <taxon>Stephanodiscales</taxon>
        <taxon>Stephanodiscaceae</taxon>
        <taxon>Cyclotella</taxon>
    </lineage>
</organism>
<feature type="compositionally biased region" description="Basic residues" evidence="1">
    <location>
        <begin position="109"/>
        <end position="139"/>
    </location>
</feature>
<feature type="region of interest" description="Disordered" evidence="1">
    <location>
        <begin position="1"/>
        <end position="139"/>
    </location>
</feature>
<feature type="domain" description="Myb-like" evidence="2">
    <location>
        <begin position="203"/>
        <end position="253"/>
    </location>
</feature>
<dbReference type="Gene3D" id="2.130.10.10">
    <property type="entry name" value="YVTN repeat-like/Quinoprotein amine dehydrogenase"/>
    <property type="match status" value="1"/>
</dbReference>
<evidence type="ECO:0000259" key="2">
    <source>
        <dbReference type="PROSITE" id="PS50090"/>
    </source>
</evidence>
<feature type="compositionally biased region" description="Low complexity" evidence="1">
    <location>
        <begin position="62"/>
        <end position="72"/>
    </location>
</feature>
<dbReference type="PANTHER" id="PTHR45614:SF271">
    <property type="entry name" value="MYB DNA BINDING PROTEIN_ TRANSCRIPTION FACTOR-LIKE PROTEIN"/>
    <property type="match status" value="1"/>
</dbReference>
<dbReference type="PROSITE" id="PS50090">
    <property type="entry name" value="MYB_LIKE"/>
    <property type="match status" value="2"/>
</dbReference>
<gene>
    <name evidence="4" type="ORF">ACHAWO_000169</name>
</gene>
<dbReference type="PANTHER" id="PTHR45614">
    <property type="entry name" value="MYB PROTEIN-RELATED"/>
    <property type="match status" value="1"/>
</dbReference>
<evidence type="ECO:0000313" key="4">
    <source>
        <dbReference type="EMBL" id="KAL3800489.1"/>
    </source>
</evidence>
<dbReference type="SMART" id="SM00320">
    <property type="entry name" value="WD40"/>
    <property type="match status" value="4"/>
</dbReference>
<dbReference type="InterPro" id="IPR009057">
    <property type="entry name" value="Homeodomain-like_sf"/>
</dbReference>
<feature type="domain" description="Myb-like" evidence="2">
    <location>
        <begin position="146"/>
        <end position="202"/>
    </location>
</feature>
<dbReference type="Pfam" id="PF13921">
    <property type="entry name" value="Myb_DNA-bind_6"/>
    <property type="match status" value="1"/>
</dbReference>
<dbReference type="PROSITE" id="PS51294">
    <property type="entry name" value="HTH_MYB"/>
    <property type="match status" value="1"/>
</dbReference>
<evidence type="ECO:0000313" key="5">
    <source>
        <dbReference type="Proteomes" id="UP001530400"/>
    </source>
</evidence>
<protein>
    <recommendedName>
        <fullName evidence="6">Myb-like domain-containing protein</fullName>
    </recommendedName>
</protein>
<dbReference type="InterPro" id="IPR001680">
    <property type="entry name" value="WD40_rpt"/>
</dbReference>
<feature type="compositionally biased region" description="Polar residues" evidence="1">
    <location>
        <begin position="1"/>
        <end position="24"/>
    </location>
</feature>
<evidence type="ECO:0008006" key="6">
    <source>
        <dbReference type="Google" id="ProtNLM"/>
    </source>
</evidence>
<dbReference type="SUPFAM" id="SSF50978">
    <property type="entry name" value="WD40 repeat-like"/>
    <property type="match status" value="1"/>
</dbReference>
<reference evidence="4 5" key="1">
    <citation type="submission" date="2024-10" db="EMBL/GenBank/DDBJ databases">
        <title>Updated reference genomes for cyclostephanoid diatoms.</title>
        <authorList>
            <person name="Roberts W.R."/>
            <person name="Alverson A.J."/>
        </authorList>
    </citation>
    <scope>NUCLEOTIDE SEQUENCE [LARGE SCALE GENOMIC DNA]</scope>
    <source>
        <strain evidence="4 5">AJA010-31</strain>
    </source>
</reference>
<sequence length="780" mass="86897">MSLANLSALATQDSCAESSSNPSIERSGGAPAKRSSKRDRRPTRTLDEVWIAEQQQKRQKQMEMLSSSSNESDGSRRRSPRAKKMNCSAKLEQPTEAQEKDIVPAKKNAAVKKRRHQKSKHKKKASSPPNKKKKARNTHRSCLWGKERKWTKAEDKIILRTVTEYKHKQAQDKSKVLSFWTQLADRFGTPVKRVRDRYVNHLDPKINRSPFSREDDLRLWGAHKTLGNEWQKICHLYFAGSRPGEVLRARWKTKGFKALIIDEFGPDAYENEHNLLTSSQREGCHQLLFGYSMDGLACDVLFRIASFVPSIKSLMSFCSTSKQTNMLLKDKYLSENLYRSLFIKRFDMSPVASEHFGTTWKDRWVGVAALKKSMEAIEDDKCSIILPNTLGLLRPPAFDPGESSHGYFGLHVLSNLSRPPNATVDWEPPLLLHGDFDGVKIFSSLVHVTNGSDSSSSPYRFLSLGDDGEDGGQVLSCILSPSNMEIESDEEESIAPPVAFIGYASGRVASIHAMLSNDGASYTFSLSSYWHAHKSEVTCLAVGNFYDENNTPHPMLFSACCGGEVYCYPSYKQSVLACWNDVYCPIFSMTSTEVCDEGYTYGILVTGDKSGMVKLWSIGEVGTVFKKLVGGQGGGDNHPVTIASTIGGNMFVTGNNNGDLRFWSVSYKELRGIINVELKLRRDIPGAHVGSIEWCMNVGNILLTSGGNDGRIFGWDLNSHKRVGCLSCHQGKNIRLPGRSKNVHMKSCVVSAILPVTSKGKLITLCRDGVMGYWTYIATE</sequence>
<dbReference type="EMBL" id="JALLPJ020000157">
    <property type="protein sequence ID" value="KAL3800489.1"/>
    <property type="molecule type" value="Genomic_DNA"/>
</dbReference>
<evidence type="ECO:0000256" key="1">
    <source>
        <dbReference type="SAM" id="MobiDB-lite"/>
    </source>
</evidence>
<proteinExistence type="predicted"/>
<dbReference type="Proteomes" id="UP001530400">
    <property type="component" value="Unassembled WGS sequence"/>
</dbReference>
<keyword evidence="5" id="KW-1185">Reference proteome</keyword>
<dbReference type="InterPro" id="IPR017930">
    <property type="entry name" value="Myb_dom"/>
</dbReference>
<dbReference type="CDD" id="cd00167">
    <property type="entry name" value="SANT"/>
    <property type="match status" value="1"/>
</dbReference>
<dbReference type="InterPro" id="IPR015943">
    <property type="entry name" value="WD40/YVTN_repeat-like_dom_sf"/>
</dbReference>
<evidence type="ECO:0000259" key="3">
    <source>
        <dbReference type="PROSITE" id="PS51294"/>
    </source>
</evidence>
<comment type="caution">
    <text evidence="4">The sequence shown here is derived from an EMBL/GenBank/DDBJ whole genome shotgun (WGS) entry which is preliminary data.</text>
</comment>
<dbReference type="InterPro" id="IPR036322">
    <property type="entry name" value="WD40_repeat_dom_sf"/>
</dbReference>
<name>A0ABD3QKQ8_9STRA</name>
<dbReference type="SUPFAM" id="SSF46689">
    <property type="entry name" value="Homeodomain-like"/>
    <property type="match status" value="1"/>
</dbReference>
<dbReference type="SMART" id="SM00717">
    <property type="entry name" value="SANT"/>
    <property type="match status" value="2"/>
</dbReference>
<dbReference type="Gene3D" id="1.10.10.60">
    <property type="entry name" value="Homeodomain-like"/>
    <property type="match status" value="1"/>
</dbReference>
<dbReference type="InterPro" id="IPR050560">
    <property type="entry name" value="MYB_TF"/>
</dbReference>
<dbReference type="AlphaFoldDB" id="A0ABD3QKQ8"/>
<feature type="domain" description="HTH myb-type" evidence="3">
    <location>
        <begin position="203"/>
        <end position="259"/>
    </location>
</feature>